<dbReference type="SUPFAM" id="SSF48452">
    <property type="entry name" value="TPR-like"/>
    <property type="match status" value="1"/>
</dbReference>
<evidence type="ECO:0000313" key="4">
    <source>
        <dbReference type="EMBL" id="OGG47460.1"/>
    </source>
</evidence>
<dbReference type="Proteomes" id="UP000178344">
    <property type="component" value="Unassembled WGS sequence"/>
</dbReference>
<dbReference type="PANTHER" id="PTHR44858:SF1">
    <property type="entry name" value="UDP-N-ACETYLGLUCOSAMINE--PEPTIDE N-ACETYLGLUCOSAMINYLTRANSFERASE SPINDLY-RELATED"/>
    <property type="match status" value="1"/>
</dbReference>
<evidence type="ECO:0000313" key="5">
    <source>
        <dbReference type="Proteomes" id="UP000178344"/>
    </source>
</evidence>
<accession>A0A1F6CEP4</accession>
<keyword evidence="1" id="KW-0677">Repeat</keyword>
<dbReference type="AlphaFoldDB" id="A0A1F6CEP4"/>
<evidence type="ECO:0000256" key="3">
    <source>
        <dbReference type="PROSITE-ProRule" id="PRU00339"/>
    </source>
</evidence>
<comment type="caution">
    <text evidence="4">The sequence shown here is derived from an EMBL/GenBank/DDBJ whole genome shotgun (WGS) entry which is preliminary data.</text>
</comment>
<dbReference type="InterPro" id="IPR050498">
    <property type="entry name" value="Ycf3"/>
</dbReference>
<sequence length="238" mass="26864">MIIEKKEFFAVLLSIVGLLVFSLIPAPTAANFFARGEHYFAGDDTYDLERARSYYEEALKRDPELPAAWHQLARIDFLEGNFSEALAEINKQIELHGTTVAGSYYVRGLIHGYRKEFAAAEQNFLTYKELHPNSWGVYNDLAWIYFQQGKYERAAEVAKQGLALRPNNAWLLTSYGMALSNLGKKEEARPILEKALREAKKLSPEAWSRNNPGNDPRIAAEGLAQMTAIIEGNLHTLP</sequence>
<protein>
    <submittedName>
        <fullName evidence="4">Uncharacterized protein</fullName>
    </submittedName>
</protein>
<dbReference type="EMBL" id="MFKQ01000009">
    <property type="protein sequence ID" value="OGG47460.1"/>
    <property type="molecule type" value="Genomic_DNA"/>
</dbReference>
<dbReference type="InterPro" id="IPR019734">
    <property type="entry name" value="TPR_rpt"/>
</dbReference>
<gene>
    <name evidence="4" type="ORF">A2671_00700</name>
</gene>
<feature type="repeat" description="TPR" evidence="3">
    <location>
        <begin position="135"/>
        <end position="168"/>
    </location>
</feature>
<dbReference type="Gene3D" id="1.25.40.10">
    <property type="entry name" value="Tetratricopeptide repeat domain"/>
    <property type="match status" value="1"/>
</dbReference>
<evidence type="ECO:0000256" key="2">
    <source>
        <dbReference type="ARBA" id="ARBA00022803"/>
    </source>
</evidence>
<dbReference type="Pfam" id="PF14559">
    <property type="entry name" value="TPR_19"/>
    <property type="match status" value="2"/>
</dbReference>
<proteinExistence type="predicted"/>
<evidence type="ECO:0000256" key="1">
    <source>
        <dbReference type="ARBA" id="ARBA00022737"/>
    </source>
</evidence>
<organism evidence="4 5">
    <name type="scientific">Candidatus Kaiserbacteria bacterium RIFCSPHIGHO2_01_FULL_49_13</name>
    <dbReference type="NCBI Taxonomy" id="1798477"/>
    <lineage>
        <taxon>Bacteria</taxon>
        <taxon>Candidatus Kaiseribacteriota</taxon>
    </lineage>
</organism>
<name>A0A1F6CEP4_9BACT</name>
<dbReference type="SMART" id="SM00028">
    <property type="entry name" value="TPR"/>
    <property type="match status" value="5"/>
</dbReference>
<dbReference type="PROSITE" id="PS50005">
    <property type="entry name" value="TPR"/>
    <property type="match status" value="1"/>
</dbReference>
<dbReference type="PANTHER" id="PTHR44858">
    <property type="entry name" value="TETRATRICOPEPTIDE REPEAT PROTEIN 6"/>
    <property type="match status" value="1"/>
</dbReference>
<keyword evidence="2 3" id="KW-0802">TPR repeat</keyword>
<reference evidence="4 5" key="1">
    <citation type="journal article" date="2016" name="Nat. Commun.">
        <title>Thousands of microbial genomes shed light on interconnected biogeochemical processes in an aquifer system.</title>
        <authorList>
            <person name="Anantharaman K."/>
            <person name="Brown C.T."/>
            <person name="Hug L.A."/>
            <person name="Sharon I."/>
            <person name="Castelle C.J."/>
            <person name="Probst A.J."/>
            <person name="Thomas B.C."/>
            <person name="Singh A."/>
            <person name="Wilkins M.J."/>
            <person name="Karaoz U."/>
            <person name="Brodie E.L."/>
            <person name="Williams K.H."/>
            <person name="Hubbard S.S."/>
            <person name="Banfield J.F."/>
        </authorList>
    </citation>
    <scope>NUCLEOTIDE SEQUENCE [LARGE SCALE GENOMIC DNA]</scope>
</reference>
<dbReference type="InterPro" id="IPR011990">
    <property type="entry name" value="TPR-like_helical_dom_sf"/>
</dbReference>